<dbReference type="Proteomes" id="UP000015104">
    <property type="component" value="Unassembled WGS sequence"/>
</dbReference>
<dbReference type="EMBL" id="CAEY01001791">
    <property type="status" value="NOT_ANNOTATED_CDS"/>
    <property type="molecule type" value="Genomic_DNA"/>
</dbReference>
<protein>
    <submittedName>
        <fullName evidence="1">Uncharacterized protein</fullName>
    </submittedName>
</protein>
<reference evidence="1" key="2">
    <citation type="submission" date="2015-06" db="UniProtKB">
        <authorList>
            <consortium name="EnsemblMetazoa"/>
        </authorList>
    </citation>
    <scope>IDENTIFICATION</scope>
</reference>
<keyword evidence="2" id="KW-1185">Reference proteome</keyword>
<reference evidence="2" key="1">
    <citation type="submission" date="2011-08" db="EMBL/GenBank/DDBJ databases">
        <authorList>
            <person name="Rombauts S."/>
        </authorList>
    </citation>
    <scope>NUCLEOTIDE SEQUENCE</scope>
    <source>
        <strain evidence="2">London</strain>
    </source>
</reference>
<evidence type="ECO:0000313" key="1">
    <source>
        <dbReference type="EnsemblMetazoa" id="tetur06g00320.1"/>
    </source>
</evidence>
<accession>T1K6F5</accession>
<name>T1K6F5_TETUR</name>
<dbReference type="EnsemblMetazoa" id="tetur06g00320.1">
    <property type="protein sequence ID" value="tetur06g00320.1"/>
    <property type="gene ID" value="tetur06g00320"/>
</dbReference>
<proteinExistence type="predicted"/>
<dbReference type="AlphaFoldDB" id="T1K6F5"/>
<sequence>MLIFNLIGNELTTWDREYLTPVTK</sequence>
<evidence type="ECO:0000313" key="2">
    <source>
        <dbReference type="Proteomes" id="UP000015104"/>
    </source>
</evidence>
<organism evidence="1 2">
    <name type="scientific">Tetranychus urticae</name>
    <name type="common">Two-spotted spider mite</name>
    <dbReference type="NCBI Taxonomy" id="32264"/>
    <lineage>
        <taxon>Eukaryota</taxon>
        <taxon>Metazoa</taxon>
        <taxon>Ecdysozoa</taxon>
        <taxon>Arthropoda</taxon>
        <taxon>Chelicerata</taxon>
        <taxon>Arachnida</taxon>
        <taxon>Acari</taxon>
        <taxon>Acariformes</taxon>
        <taxon>Trombidiformes</taxon>
        <taxon>Prostigmata</taxon>
        <taxon>Eleutherengona</taxon>
        <taxon>Raphignathae</taxon>
        <taxon>Tetranychoidea</taxon>
        <taxon>Tetranychidae</taxon>
        <taxon>Tetranychus</taxon>
    </lineage>
</organism>
<dbReference type="HOGENOM" id="CLU_3421529_0_0_1"/>